<feature type="coiled-coil region" evidence="1">
    <location>
        <begin position="11"/>
        <end position="94"/>
    </location>
</feature>
<accession>A0A830GXW8</accession>
<keyword evidence="3" id="KW-1185">Reference proteome</keyword>
<reference evidence="2" key="1">
    <citation type="journal article" date="2014" name="Int. J. Syst. Evol. Microbiol.">
        <title>Complete genome sequence of Corynebacterium casei LMG S-19264T (=DSM 44701T), isolated from a smear-ripened cheese.</title>
        <authorList>
            <consortium name="US DOE Joint Genome Institute (JGI-PGF)"/>
            <person name="Walter F."/>
            <person name="Albersmeier A."/>
            <person name="Kalinowski J."/>
            <person name="Ruckert C."/>
        </authorList>
    </citation>
    <scope>NUCLEOTIDE SEQUENCE</scope>
    <source>
        <strain evidence="2">JCM 10088</strain>
    </source>
</reference>
<evidence type="ECO:0000256" key="1">
    <source>
        <dbReference type="SAM" id="Coils"/>
    </source>
</evidence>
<dbReference type="EMBL" id="BMNL01000003">
    <property type="protein sequence ID" value="GGP22025.1"/>
    <property type="molecule type" value="Genomic_DNA"/>
</dbReference>
<dbReference type="Proteomes" id="UP000610960">
    <property type="component" value="Unassembled WGS sequence"/>
</dbReference>
<proteinExistence type="predicted"/>
<gene>
    <name evidence="2" type="ORF">GCM10007981_16590</name>
</gene>
<reference evidence="2" key="2">
    <citation type="submission" date="2020-09" db="EMBL/GenBank/DDBJ databases">
        <authorList>
            <person name="Sun Q."/>
            <person name="Ohkuma M."/>
        </authorList>
    </citation>
    <scope>NUCLEOTIDE SEQUENCE</scope>
    <source>
        <strain evidence="2">JCM 10088</strain>
    </source>
</reference>
<dbReference type="AlphaFoldDB" id="A0A830GXW8"/>
<dbReference type="RefSeq" id="WP_075059824.1">
    <property type="nucleotide sequence ID" value="NZ_BMNL01000003.1"/>
</dbReference>
<protein>
    <submittedName>
        <fullName evidence="2">Uncharacterized protein</fullName>
    </submittedName>
</protein>
<comment type="caution">
    <text evidence="2">The sequence shown here is derived from an EMBL/GenBank/DDBJ whole genome shotgun (WGS) entry which is preliminary data.</text>
</comment>
<evidence type="ECO:0000313" key="3">
    <source>
        <dbReference type="Proteomes" id="UP000610960"/>
    </source>
</evidence>
<sequence>MSSLERLYGVMKDLDEAVDAIDSRKKEAEKEMEELLSSIKSRMSDDLSRKISQLISEYRESIDSRAAEEVRKYVEENSKKIERLRSRREAITKKAVDQVMSLLGFS</sequence>
<name>A0A830GXW8_9CREN</name>
<evidence type="ECO:0000313" key="2">
    <source>
        <dbReference type="EMBL" id="GGP22025.1"/>
    </source>
</evidence>
<keyword evidence="1" id="KW-0175">Coiled coil</keyword>
<organism evidence="2 3">
    <name type="scientific">Thermocladium modestius</name>
    <dbReference type="NCBI Taxonomy" id="62609"/>
    <lineage>
        <taxon>Archaea</taxon>
        <taxon>Thermoproteota</taxon>
        <taxon>Thermoprotei</taxon>
        <taxon>Thermoproteales</taxon>
        <taxon>Thermoproteaceae</taxon>
        <taxon>Thermocladium</taxon>
    </lineage>
</organism>